<dbReference type="SUPFAM" id="SSF51161">
    <property type="entry name" value="Trimeric LpxA-like enzymes"/>
    <property type="match status" value="1"/>
</dbReference>
<evidence type="ECO:0000313" key="9">
    <source>
        <dbReference type="Proteomes" id="UP001056381"/>
    </source>
</evidence>
<evidence type="ECO:0000256" key="5">
    <source>
        <dbReference type="ARBA" id="ARBA00023098"/>
    </source>
</evidence>
<evidence type="ECO:0000256" key="2">
    <source>
        <dbReference type="ARBA" id="ARBA00022556"/>
    </source>
</evidence>
<dbReference type="NCBIfam" id="NF002060">
    <property type="entry name" value="PRK00892.1"/>
    <property type="match status" value="1"/>
</dbReference>
<dbReference type="NCBIfam" id="TIGR01853">
    <property type="entry name" value="lipid_A_lpxD"/>
    <property type="match status" value="1"/>
</dbReference>
<dbReference type="Pfam" id="PF14602">
    <property type="entry name" value="Hexapep_2"/>
    <property type="match status" value="1"/>
</dbReference>
<dbReference type="Pfam" id="PF00132">
    <property type="entry name" value="Hexapep"/>
    <property type="match status" value="1"/>
</dbReference>
<sequence length="298" mass="32329">MPTLTLRDIASSIDGEVKGNIDLTIRLLSEVHKCNSDQICFIKDESFISKLSEDAGAVILSPEIAKKVKLENQIIVDDPYLGYARASKLFFNLYQSYEKAEPEIGENFIRGENVSIGHNCKIGKNVKIHDNVSIYPNTRIGDNVEIHSGSVIGSDGFGFAKDKNLDKWIKIYQLGSTIIENDVEIGANCTIDRGALGNTHLANGVKLDNQIHIAHNVIIGKNTAIAAQTAIAGSVKIGNNCQIAGHVSVVGHIEICDGVVILAKSFVTKSLSKPAVYSGVLKVQEHTKTLKLIAKLNR</sequence>
<dbReference type="InterPro" id="IPR001451">
    <property type="entry name" value="Hexapep"/>
</dbReference>
<keyword evidence="9" id="KW-1185">Reference proteome</keyword>
<keyword evidence="3 8" id="KW-0808">Transferase</keyword>
<dbReference type="CDD" id="cd03352">
    <property type="entry name" value="LbH_LpxD"/>
    <property type="match status" value="1"/>
</dbReference>
<keyword evidence="2" id="KW-0441">Lipid A biosynthesis</keyword>
<evidence type="ECO:0000313" key="8">
    <source>
        <dbReference type="EMBL" id="URQ63387.1"/>
    </source>
</evidence>
<dbReference type="Gene3D" id="3.40.1390.10">
    <property type="entry name" value="MurE/MurF, N-terminal domain"/>
    <property type="match status" value="1"/>
</dbReference>
<keyword evidence="6 8" id="KW-0012">Acyltransferase</keyword>
<evidence type="ECO:0000256" key="1">
    <source>
        <dbReference type="ARBA" id="ARBA00022516"/>
    </source>
</evidence>
<dbReference type="GO" id="GO:0103118">
    <property type="term" value="F:UDP-3-O-[(3R)-3-hydroxyacyl]-glucosamine N-acyltransferase activity"/>
    <property type="evidence" value="ECO:0007669"/>
    <property type="project" value="UniProtKB-EC"/>
</dbReference>
<dbReference type="InterPro" id="IPR020573">
    <property type="entry name" value="UDP_GlcNAc_AcTrfase_non-rep"/>
</dbReference>
<dbReference type="PANTHER" id="PTHR43378:SF2">
    <property type="entry name" value="UDP-3-O-ACYLGLUCOSAMINE N-ACYLTRANSFERASE 1, MITOCHONDRIAL-RELATED"/>
    <property type="match status" value="1"/>
</dbReference>
<keyword evidence="1" id="KW-0444">Lipid biosynthesis</keyword>
<dbReference type="AlphaFoldDB" id="A0A9Q8U011"/>
<dbReference type="InterPro" id="IPR007691">
    <property type="entry name" value="LpxD"/>
</dbReference>
<evidence type="ECO:0000259" key="7">
    <source>
        <dbReference type="Pfam" id="PF04613"/>
    </source>
</evidence>
<dbReference type="EC" id="2.3.1.191" evidence="8"/>
<dbReference type="GO" id="GO:0016020">
    <property type="term" value="C:membrane"/>
    <property type="evidence" value="ECO:0007669"/>
    <property type="project" value="GOC"/>
</dbReference>
<dbReference type="GO" id="GO:0009245">
    <property type="term" value="P:lipid A biosynthetic process"/>
    <property type="evidence" value="ECO:0007669"/>
    <property type="project" value="UniProtKB-KW"/>
</dbReference>
<dbReference type="GO" id="GO:0016410">
    <property type="term" value="F:N-acyltransferase activity"/>
    <property type="evidence" value="ECO:0007669"/>
    <property type="project" value="InterPro"/>
</dbReference>
<dbReference type="PANTHER" id="PTHR43378">
    <property type="entry name" value="UDP-3-O-ACYLGLUCOSAMINE N-ACYLTRANSFERASE"/>
    <property type="match status" value="1"/>
</dbReference>
<dbReference type="Proteomes" id="UP001056381">
    <property type="component" value="Chromosome"/>
</dbReference>
<organism evidence="8 9">
    <name type="scientific">SAR86 cluster bacterium</name>
    <dbReference type="NCBI Taxonomy" id="2030880"/>
    <lineage>
        <taxon>Bacteria</taxon>
        <taxon>Pseudomonadati</taxon>
        <taxon>Pseudomonadota</taxon>
        <taxon>Gammaproteobacteria</taxon>
        <taxon>SAR86 cluster</taxon>
    </lineage>
</organism>
<name>A0A9Q8U011_9GAMM</name>
<keyword evidence="5" id="KW-0443">Lipid metabolism</keyword>
<dbReference type="Gene3D" id="2.160.10.10">
    <property type="entry name" value="Hexapeptide repeat proteins"/>
    <property type="match status" value="1"/>
</dbReference>
<accession>A0A9Q8U011</accession>
<evidence type="ECO:0000256" key="6">
    <source>
        <dbReference type="ARBA" id="ARBA00023315"/>
    </source>
</evidence>
<feature type="domain" description="UDP-3-O-[3-hydroxymyristoyl] glucosamine N-acyltransferase non-repeat region" evidence="7">
    <location>
        <begin position="22"/>
        <end position="89"/>
    </location>
</feature>
<evidence type="ECO:0000256" key="4">
    <source>
        <dbReference type="ARBA" id="ARBA00022737"/>
    </source>
</evidence>
<dbReference type="EMBL" id="CP097966">
    <property type="protein sequence ID" value="URQ63387.1"/>
    <property type="molecule type" value="Genomic_DNA"/>
</dbReference>
<proteinExistence type="predicted"/>
<reference evidence="8" key="1">
    <citation type="submission" date="2022-05" db="EMBL/GenBank/DDBJ databases">
        <title>Single-amplified genomics reveal most streamlined microbe among free-living bacteria.</title>
        <authorList>
            <person name="Roda-Garcia J."/>
            <person name="Haro-Moreno J.M."/>
            <person name="Rodriguez-Valera F."/>
            <person name="Almagro-Moreno S."/>
            <person name="Lopez-Perez M."/>
        </authorList>
    </citation>
    <scope>NUCLEOTIDE SEQUENCE</scope>
    <source>
        <strain evidence="8">TMED112-D2-2</strain>
    </source>
</reference>
<gene>
    <name evidence="8" type="primary">lpxD</name>
    <name evidence="8" type="ORF">M9B40_01100</name>
</gene>
<evidence type="ECO:0000256" key="3">
    <source>
        <dbReference type="ARBA" id="ARBA00022679"/>
    </source>
</evidence>
<protein>
    <submittedName>
        <fullName evidence="8">UDP-3-O-(3-hydroxymyristoyl)glucosamine N-acyltransferase</fullName>
        <ecNumber evidence="8">2.3.1.191</ecNumber>
    </submittedName>
</protein>
<keyword evidence="4" id="KW-0677">Repeat</keyword>
<dbReference type="Pfam" id="PF04613">
    <property type="entry name" value="LpxD"/>
    <property type="match status" value="1"/>
</dbReference>
<dbReference type="InterPro" id="IPR011004">
    <property type="entry name" value="Trimer_LpxA-like_sf"/>
</dbReference>